<dbReference type="InterPro" id="IPR003329">
    <property type="entry name" value="Cytidylyl_trans"/>
</dbReference>
<organism evidence="1 2">
    <name type="scientific">Candidatus Lambdaproteobacteria bacterium RIFOXYD2_FULL_56_26</name>
    <dbReference type="NCBI Taxonomy" id="1817773"/>
    <lineage>
        <taxon>Bacteria</taxon>
        <taxon>Pseudomonadati</taxon>
        <taxon>Pseudomonadota</taxon>
        <taxon>Candidatus Lambdaproteobacteria</taxon>
    </lineage>
</organism>
<dbReference type="PANTHER" id="PTHR21485">
    <property type="entry name" value="HAD SUPERFAMILY MEMBERS CMAS AND KDSC"/>
    <property type="match status" value="1"/>
</dbReference>
<dbReference type="AlphaFoldDB" id="A0A1F6GS84"/>
<dbReference type="CDD" id="cd02513">
    <property type="entry name" value="CMP-NeuAc_Synthase"/>
    <property type="match status" value="1"/>
</dbReference>
<name>A0A1F6GS84_9PROT</name>
<dbReference type="InterPro" id="IPR029044">
    <property type="entry name" value="Nucleotide-diphossugar_trans"/>
</dbReference>
<gene>
    <name evidence="1" type="ORF">A2557_00155</name>
</gene>
<sequence length="233" mass="25394">MKRLCTISARGGSKGVKGKNLKDLAGKPLLAHSIAQAKESGLFELIAVNSDSAEILEAGLAWGADLALKRPPEMATDTAPKLPAIQWGGSEVERLSGLTFDTFVDLDATSPLRLASDIIGSVELLESQGADNVITGAPARRSPYFNLVELGSDGVVRLAKVPERPIVRRQDAPRCFDMNASIYVWNRQSFFHSQGIFLPKTLLFEMPEERSQDIDSDLDFKIVKLLLEARGSE</sequence>
<accession>A0A1F6GS84</accession>
<dbReference type="InterPro" id="IPR050793">
    <property type="entry name" value="CMP-NeuNAc_synthase"/>
</dbReference>
<keyword evidence="1" id="KW-0966">Cell projection</keyword>
<dbReference type="Gene3D" id="3.90.550.10">
    <property type="entry name" value="Spore Coat Polysaccharide Biosynthesis Protein SpsA, Chain A"/>
    <property type="match status" value="1"/>
</dbReference>
<dbReference type="GO" id="GO:0008781">
    <property type="term" value="F:N-acylneuraminate cytidylyltransferase activity"/>
    <property type="evidence" value="ECO:0007669"/>
    <property type="project" value="TreeGrafter"/>
</dbReference>
<evidence type="ECO:0000313" key="2">
    <source>
        <dbReference type="Proteomes" id="UP000177583"/>
    </source>
</evidence>
<dbReference type="Pfam" id="PF02348">
    <property type="entry name" value="CTP_transf_3"/>
    <property type="match status" value="1"/>
</dbReference>
<comment type="caution">
    <text evidence="1">The sequence shown here is derived from an EMBL/GenBank/DDBJ whole genome shotgun (WGS) entry which is preliminary data.</text>
</comment>
<dbReference type="SUPFAM" id="SSF53448">
    <property type="entry name" value="Nucleotide-diphospho-sugar transferases"/>
    <property type="match status" value="1"/>
</dbReference>
<evidence type="ECO:0000313" key="1">
    <source>
        <dbReference type="EMBL" id="OGH01002.1"/>
    </source>
</evidence>
<keyword evidence="1" id="KW-0282">Flagellum</keyword>
<dbReference type="PANTHER" id="PTHR21485:SF6">
    <property type="entry name" value="N-ACYLNEURAMINATE CYTIDYLYLTRANSFERASE-RELATED"/>
    <property type="match status" value="1"/>
</dbReference>
<proteinExistence type="predicted"/>
<dbReference type="Proteomes" id="UP000177583">
    <property type="component" value="Unassembled WGS sequence"/>
</dbReference>
<dbReference type="EMBL" id="MFNF01000040">
    <property type="protein sequence ID" value="OGH01002.1"/>
    <property type="molecule type" value="Genomic_DNA"/>
</dbReference>
<keyword evidence="1" id="KW-0969">Cilium</keyword>
<protein>
    <submittedName>
        <fullName evidence="1">Flagellar modification protein B</fullName>
    </submittedName>
</protein>
<reference evidence="1 2" key="1">
    <citation type="journal article" date="2016" name="Nat. Commun.">
        <title>Thousands of microbial genomes shed light on interconnected biogeochemical processes in an aquifer system.</title>
        <authorList>
            <person name="Anantharaman K."/>
            <person name="Brown C.T."/>
            <person name="Hug L.A."/>
            <person name="Sharon I."/>
            <person name="Castelle C.J."/>
            <person name="Probst A.J."/>
            <person name="Thomas B.C."/>
            <person name="Singh A."/>
            <person name="Wilkins M.J."/>
            <person name="Karaoz U."/>
            <person name="Brodie E.L."/>
            <person name="Williams K.H."/>
            <person name="Hubbard S.S."/>
            <person name="Banfield J.F."/>
        </authorList>
    </citation>
    <scope>NUCLEOTIDE SEQUENCE [LARGE SCALE GENOMIC DNA]</scope>
</reference>